<sequence length="329" mass="36869">MDEQVVPDWGSTVAQVPELGVTSSSLSCDGLGKSIGRKRKVDDVIPSIGEASWSLDVRGKQESVERQQRGFKEVVRNDQLVPGVVEETEKSLQTPSLMSSFYDHPNNEIRKKPRWDTPRRSGVRKEPWECAKEIGANPVNPLEARITSAAVREVLSSVIVMSVGLGKPTVDKWLQLLTEFLEMNVDEHLILLCLVKKYLSAGNSLRSELEFQRPQKWECVFGIGCYFSVLLSEEFAGRTAVDLRDLLGGNFKFGREQVSFLRAVDWRVNVDESEFNDARQLVCDLVQSKGASCESIISWLTPTSTKKFVEKPAEFDEMSNDVNVVPSLI</sequence>
<name>A0A7S0ZBZ9_9RHOD</name>
<proteinExistence type="predicted"/>
<dbReference type="AlphaFoldDB" id="A0A7S0ZBZ9"/>
<reference evidence="1" key="1">
    <citation type="submission" date="2021-01" db="EMBL/GenBank/DDBJ databases">
        <authorList>
            <person name="Corre E."/>
            <person name="Pelletier E."/>
            <person name="Niang G."/>
            <person name="Scheremetjew M."/>
            <person name="Finn R."/>
            <person name="Kale V."/>
            <person name="Holt S."/>
            <person name="Cochrane G."/>
            <person name="Meng A."/>
            <person name="Brown T."/>
            <person name="Cohen L."/>
        </authorList>
    </citation>
    <scope>NUCLEOTIDE SEQUENCE</scope>
    <source>
        <strain evidence="1">CCMP3278</strain>
    </source>
</reference>
<protein>
    <submittedName>
        <fullName evidence="1">Uncharacterized protein</fullName>
    </submittedName>
</protein>
<accession>A0A7S0ZBZ9</accession>
<gene>
    <name evidence="1" type="ORF">TOLI1172_LOCUS1507</name>
</gene>
<organism evidence="1">
    <name type="scientific">Timspurckia oligopyrenoides</name>
    <dbReference type="NCBI Taxonomy" id="708627"/>
    <lineage>
        <taxon>Eukaryota</taxon>
        <taxon>Rhodophyta</taxon>
        <taxon>Bangiophyceae</taxon>
        <taxon>Porphyridiales</taxon>
        <taxon>Porphyridiaceae</taxon>
        <taxon>Timspurckia</taxon>
    </lineage>
</organism>
<evidence type="ECO:0000313" key="1">
    <source>
        <dbReference type="EMBL" id="CAD8817119.1"/>
    </source>
</evidence>
<dbReference type="EMBL" id="HBFP01002083">
    <property type="protein sequence ID" value="CAD8817119.1"/>
    <property type="molecule type" value="Transcribed_RNA"/>
</dbReference>